<dbReference type="HOGENOM" id="CLU_401774_0_0_1"/>
<reference evidence="2 3" key="1">
    <citation type="journal article" date="2010" name="Genome Biol.">
        <title>A first genome assembly of the barley fungal pathogen Pyrenophora teres f. teres.</title>
        <authorList>
            <person name="Ellwood S.R."/>
            <person name="Liu Z."/>
            <person name="Syme R.A."/>
            <person name="Lai Z."/>
            <person name="Hane J.K."/>
            <person name="Keiper F."/>
            <person name="Moffat C.S."/>
            <person name="Oliver R.P."/>
            <person name="Friesen T.L."/>
        </authorList>
    </citation>
    <scope>NUCLEOTIDE SEQUENCE [LARGE SCALE GENOMIC DNA]</scope>
    <source>
        <strain evidence="2 3">0-1</strain>
    </source>
</reference>
<dbReference type="EMBL" id="GL531824">
    <property type="protein sequence ID" value="EFQ96570.1"/>
    <property type="molecule type" value="Genomic_DNA"/>
</dbReference>
<feature type="compositionally biased region" description="Polar residues" evidence="1">
    <location>
        <begin position="253"/>
        <end position="265"/>
    </location>
</feature>
<dbReference type="KEGG" id="pte:PTT_00418"/>
<evidence type="ECO:0000256" key="1">
    <source>
        <dbReference type="SAM" id="MobiDB-lite"/>
    </source>
</evidence>
<feature type="region of interest" description="Disordered" evidence="1">
    <location>
        <begin position="1"/>
        <end position="89"/>
    </location>
</feature>
<feature type="compositionally biased region" description="Basic and acidic residues" evidence="1">
    <location>
        <begin position="368"/>
        <end position="378"/>
    </location>
</feature>
<feature type="region of interest" description="Disordered" evidence="1">
    <location>
        <begin position="485"/>
        <end position="516"/>
    </location>
</feature>
<evidence type="ECO:0000313" key="2">
    <source>
        <dbReference type="EMBL" id="EFQ96570.1"/>
    </source>
</evidence>
<dbReference type="Proteomes" id="UP000001067">
    <property type="component" value="Unassembled WGS sequence"/>
</dbReference>
<accession>E3RCH4</accession>
<feature type="region of interest" description="Disordered" evidence="1">
    <location>
        <begin position="157"/>
        <end position="194"/>
    </location>
</feature>
<feature type="compositionally biased region" description="Low complexity" evidence="1">
    <location>
        <begin position="157"/>
        <end position="166"/>
    </location>
</feature>
<organism evidence="3">
    <name type="scientific">Pyrenophora teres f. teres (strain 0-1)</name>
    <name type="common">Barley net blotch fungus</name>
    <name type="synonym">Drechslera teres f. teres</name>
    <dbReference type="NCBI Taxonomy" id="861557"/>
    <lineage>
        <taxon>Eukaryota</taxon>
        <taxon>Fungi</taxon>
        <taxon>Dikarya</taxon>
        <taxon>Ascomycota</taxon>
        <taxon>Pezizomycotina</taxon>
        <taxon>Dothideomycetes</taxon>
        <taxon>Pleosporomycetidae</taxon>
        <taxon>Pleosporales</taxon>
        <taxon>Pleosporineae</taxon>
        <taxon>Pleosporaceae</taxon>
        <taxon>Pyrenophora</taxon>
    </lineage>
</organism>
<sequence length="685" mass="73300">MCTTFVPSPSQSKGATSPASPSPNTPSSMGQQRSLSTFVLANTSQISNRPAPATPYPTSVSKPYPAASGPFHLPNQPMLQQSTPAVEDSRKPTFTVDFNSPVFRALALAPKFGVNPASLPKNDSAHSTLMSQQLAPAGDDLNNPVFPFSFTCSSFTPTAPKADTPPASQPQSTLVHSKPVLQQPPPASGNPHKPIMFSFSKPEPRTTKGALFTLKAYDESEESPPDGFGTGTPFFSKAPDESAKDVDTGEQAPPTTTKEYTSFSFTAPEEGEQASLSLPSTRPSTPPSPTSSEPTKSVFGASPCPLDVFQNWPSAPLPASPGSQSPPTGCNPEVAPELHTGFEPQAESKVELKAEADVELDVTSNTEPKVETEVERPIKSGPPLSAVFDDSSNEDSDEEPDAGRPIESESPQLAVVSSIVRSSRQLSNKGVSFIIAQYGISLGENSDHRPSQDIEEDDSLELDSNSAVEDDIKCSGDCDVHLNTLHTDGPTIENDRISPGDDVGAPDSDITSESSHLTTPTLTSAFDCNEAIDNVKVDQDVLAISEFLYLLGTIHVSFISPVVKITSNPELRLELDKDIFDNHWADNLIQEVFSHSESTAKEIADEVPRIALQLNQTPFSETFGIEAMFTAIELEELPQAYSPVSSKRPEHTLELDVVSILANCIQEIMKIRSGIVSLSPDADIN</sequence>
<protein>
    <submittedName>
        <fullName evidence="2">Uncharacterized protein</fullName>
    </submittedName>
</protein>
<proteinExistence type="predicted"/>
<feature type="compositionally biased region" description="Polar residues" evidence="1">
    <location>
        <begin position="29"/>
        <end position="48"/>
    </location>
</feature>
<feature type="compositionally biased region" description="Acidic residues" evidence="1">
    <location>
        <begin position="391"/>
        <end position="400"/>
    </location>
</feature>
<gene>
    <name evidence="2" type="ORF">PTT_00418</name>
</gene>
<evidence type="ECO:0000313" key="3">
    <source>
        <dbReference type="Proteomes" id="UP000001067"/>
    </source>
</evidence>
<feature type="compositionally biased region" description="Basic and acidic residues" evidence="1">
    <location>
        <begin position="238"/>
        <end position="247"/>
    </location>
</feature>
<feature type="compositionally biased region" description="Polar residues" evidence="1">
    <location>
        <begin position="1"/>
        <end position="14"/>
    </location>
</feature>
<keyword evidence="3" id="KW-1185">Reference proteome</keyword>
<name>E3RCH4_PYRTT</name>
<feature type="compositionally biased region" description="Basic and acidic residues" evidence="1">
    <location>
        <begin position="346"/>
        <end position="356"/>
    </location>
</feature>
<feature type="region of interest" description="Disordered" evidence="1">
    <location>
        <begin position="219"/>
        <end position="412"/>
    </location>
</feature>
<dbReference type="AlphaFoldDB" id="E3RCH4"/>
<feature type="region of interest" description="Disordered" evidence="1">
    <location>
        <begin position="444"/>
        <end position="466"/>
    </location>
</feature>